<gene>
    <name evidence="2" type="ORF">COW24_04445</name>
</gene>
<comment type="caution">
    <text evidence="2">The sequence shown here is derived from an EMBL/GenBank/DDBJ whole genome shotgun (WGS) entry which is preliminary data.</text>
</comment>
<dbReference type="Proteomes" id="UP000230292">
    <property type="component" value="Unassembled WGS sequence"/>
</dbReference>
<accession>A0A2M7H2X0</accession>
<dbReference type="AlphaFoldDB" id="A0A2M7H2X0"/>
<evidence type="ECO:0000313" key="2">
    <source>
        <dbReference type="EMBL" id="PIW36580.1"/>
    </source>
</evidence>
<organism evidence="2 3">
    <name type="scientific">Candidatus Kerfeldbacteria bacterium CG15_BIG_FIL_POST_REV_8_21_14_020_45_12</name>
    <dbReference type="NCBI Taxonomy" id="2014247"/>
    <lineage>
        <taxon>Bacteria</taxon>
        <taxon>Candidatus Kerfeldiibacteriota</taxon>
    </lineage>
</organism>
<feature type="transmembrane region" description="Helical" evidence="1">
    <location>
        <begin position="36"/>
        <end position="56"/>
    </location>
</feature>
<evidence type="ECO:0000313" key="3">
    <source>
        <dbReference type="Proteomes" id="UP000230292"/>
    </source>
</evidence>
<reference evidence="2 3" key="1">
    <citation type="submission" date="2017-09" db="EMBL/GenBank/DDBJ databases">
        <title>Depth-based differentiation of microbial function through sediment-hosted aquifers and enrichment of novel symbionts in the deep terrestrial subsurface.</title>
        <authorList>
            <person name="Probst A.J."/>
            <person name="Ladd B."/>
            <person name="Jarett J.K."/>
            <person name="Geller-Mcgrath D.E."/>
            <person name="Sieber C.M."/>
            <person name="Emerson J.B."/>
            <person name="Anantharaman K."/>
            <person name="Thomas B.C."/>
            <person name="Malmstrom R."/>
            <person name="Stieglmeier M."/>
            <person name="Klingl A."/>
            <person name="Woyke T."/>
            <person name="Ryan C.M."/>
            <person name="Banfield J.F."/>
        </authorList>
    </citation>
    <scope>NUCLEOTIDE SEQUENCE [LARGE SCALE GENOMIC DNA]</scope>
    <source>
        <strain evidence="2">CG15_BIG_FIL_POST_REV_8_21_14_020_45_12</strain>
    </source>
</reference>
<keyword evidence="1" id="KW-1133">Transmembrane helix</keyword>
<dbReference type="EMBL" id="PFGC01000046">
    <property type="protein sequence ID" value="PIW36580.1"/>
    <property type="molecule type" value="Genomic_DNA"/>
</dbReference>
<proteinExistence type="predicted"/>
<protein>
    <submittedName>
        <fullName evidence="2">Uncharacterized protein</fullName>
    </submittedName>
</protein>
<keyword evidence="1" id="KW-0812">Transmembrane</keyword>
<evidence type="ECO:0000256" key="1">
    <source>
        <dbReference type="SAM" id="Phobius"/>
    </source>
</evidence>
<name>A0A2M7H2X0_9BACT</name>
<sequence length="149" mass="16270">MAELIAGSVKINGKNQVGGLVLDEAQLLFFQRPASMGQLAGGAAGGLVGALVGMGVDKLLQKRREKNGEVKKTIETDPIYQSFDDKIKKQLVGVESYVAVRREEVGAIKETWAGFAFDTTQGLLDMKSKVKKKAMRQWLSEHGYNVPMN</sequence>
<keyword evidence="1" id="KW-0472">Membrane</keyword>